<evidence type="ECO:0000313" key="6">
    <source>
        <dbReference type="Proteomes" id="UP001151287"/>
    </source>
</evidence>
<comment type="caution">
    <text evidence="5">The sequence shown here is derived from an EMBL/GenBank/DDBJ whole genome shotgun (WGS) entry which is preliminary data.</text>
</comment>
<proteinExistence type="inferred from homology"/>
<dbReference type="OrthoDB" id="14833at2759"/>
<organism evidence="5 6">
    <name type="scientific">Rhynchospora breviuscula</name>
    <dbReference type="NCBI Taxonomy" id="2022672"/>
    <lineage>
        <taxon>Eukaryota</taxon>
        <taxon>Viridiplantae</taxon>
        <taxon>Streptophyta</taxon>
        <taxon>Embryophyta</taxon>
        <taxon>Tracheophyta</taxon>
        <taxon>Spermatophyta</taxon>
        <taxon>Magnoliopsida</taxon>
        <taxon>Liliopsida</taxon>
        <taxon>Poales</taxon>
        <taxon>Cyperaceae</taxon>
        <taxon>Cyperoideae</taxon>
        <taxon>Rhynchosporeae</taxon>
        <taxon>Rhynchospora</taxon>
    </lineage>
</organism>
<evidence type="ECO:0000313" key="5">
    <source>
        <dbReference type="EMBL" id="KAJ1700235.1"/>
    </source>
</evidence>
<comment type="function">
    <text evidence="1">May be involved in the transport of sterols.</text>
</comment>
<dbReference type="Pfam" id="PF01237">
    <property type="entry name" value="Oxysterol_BP"/>
    <property type="match status" value="1"/>
</dbReference>
<dbReference type="EMBL" id="JAMQYH010000001">
    <property type="protein sequence ID" value="KAJ1700235.1"/>
    <property type="molecule type" value="Genomic_DNA"/>
</dbReference>
<dbReference type="InterPro" id="IPR037239">
    <property type="entry name" value="OSBP_sf"/>
</dbReference>
<evidence type="ECO:0000256" key="4">
    <source>
        <dbReference type="RuleBase" id="RU003844"/>
    </source>
</evidence>
<dbReference type="AlphaFoldDB" id="A0A9Q0CUR3"/>
<dbReference type="GO" id="GO:0006869">
    <property type="term" value="P:lipid transport"/>
    <property type="evidence" value="ECO:0007669"/>
    <property type="project" value="UniProtKB-KW"/>
</dbReference>
<dbReference type="SUPFAM" id="SSF144000">
    <property type="entry name" value="Oxysterol-binding protein-like"/>
    <property type="match status" value="1"/>
</dbReference>
<evidence type="ECO:0000256" key="2">
    <source>
        <dbReference type="ARBA" id="ARBA00008842"/>
    </source>
</evidence>
<dbReference type="InterPro" id="IPR018494">
    <property type="entry name" value="Oxysterol-bd_CS"/>
</dbReference>
<keyword evidence="3" id="KW-0813">Transport</keyword>
<dbReference type="FunFam" id="2.40.160.120:FF:000011">
    <property type="entry name" value="Oxysterol-binding protein-related protein 4C"/>
    <property type="match status" value="1"/>
</dbReference>
<evidence type="ECO:0000256" key="3">
    <source>
        <dbReference type="ARBA" id="ARBA00023055"/>
    </source>
</evidence>
<dbReference type="GO" id="GO:0005829">
    <property type="term" value="C:cytosol"/>
    <property type="evidence" value="ECO:0007669"/>
    <property type="project" value="TreeGrafter"/>
</dbReference>
<accession>A0A9Q0CUR3</accession>
<dbReference type="Gene3D" id="3.30.70.3490">
    <property type="match status" value="1"/>
</dbReference>
<keyword evidence="3" id="KW-0445">Lipid transport</keyword>
<dbReference type="Gene3D" id="2.40.160.120">
    <property type="match status" value="1"/>
</dbReference>
<evidence type="ECO:0008006" key="7">
    <source>
        <dbReference type="Google" id="ProtNLM"/>
    </source>
</evidence>
<dbReference type="InterPro" id="IPR000648">
    <property type="entry name" value="Oxysterol-bd"/>
</dbReference>
<dbReference type="GO" id="GO:0032934">
    <property type="term" value="F:sterol binding"/>
    <property type="evidence" value="ECO:0007669"/>
    <property type="project" value="TreeGrafter"/>
</dbReference>
<reference evidence="5" key="1">
    <citation type="journal article" date="2022" name="Cell">
        <title>Repeat-based holocentromeres influence genome architecture and karyotype evolution.</title>
        <authorList>
            <person name="Hofstatter P.G."/>
            <person name="Thangavel G."/>
            <person name="Lux T."/>
            <person name="Neumann P."/>
            <person name="Vondrak T."/>
            <person name="Novak P."/>
            <person name="Zhang M."/>
            <person name="Costa L."/>
            <person name="Castellani M."/>
            <person name="Scott A."/>
            <person name="Toegelov H."/>
            <person name="Fuchs J."/>
            <person name="Mata-Sucre Y."/>
            <person name="Dias Y."/>
            <person name="Vanzela A.L.L."/>
            <person name="Huettel B."/>
            <person name="Almeida C.C.S."/>
            <person name="Simkova H."/>
            <person name="Souza G."/>
            <person name="Pedrosa-Harand A."/>
            <person name="Macas J."/>
            <person name="Mayer K.F.X."/>
            <person name="Houben A."/>
            <person name="Marques A."/>
        </authorList>
    </citation>
    <scope>NUCLEOTIDE SEQUENCE</scope>
    <source>
        <strain evidence="5">RhyBre1mFocal</strain>
    </source>
</reference>
<keyword evidence="6" id="KW-1185">Reference proteome</keyword>
<dbReference type="FunFam" id="3.30.70.3490:FF:000007">
    <property type="entry name" value="Oxysterol-binding protein-related protein 4B"/>
    <property type="match status" value="1"/>
</dbReference>
<dbReference type="Proteomes" id="UP001151287">
    <property type="component" value="Unassembled WGS sequence"/>
</dbReference>
<comment type="similarity">
    <text evidence="2 4">Belongs to the OSBP family.</text>
</comment>
<dbReference type="PROSITE" id="PS01013">
    <property type="entry name" value="OSBP"/>
    <property type="match status" value="1"/>
</dbReference>
<sequence>MVGESASSTVVLTAPLALEGGLAEEMQPPNMVQRVLSLFRNIRPGSDLTQFQLPPLFNMPKSQLQCYGEGVYCIREDYLSRCSLEKTSRERFTSVVAWSISTTRPAIFGLAPFNPILGETHHVSRGNLNVLLEQVSHHPPISALHATDSLENIELAWCQHLVPKFYGASVDVVIHGHRQLLLKLHKEKYKMNAPNLVIRILPKTSMEWCGTVRIKCEESGLEAEVCYYRGRSFWGFRGNSRCISGKIFHTDTQKQVYEIRGHWDKTVSLKDINSGEVRVLYDAKKAISKLETPVLRNAEGLSATESGMVWGEVSQAIINKDWEKAREAKRKIEERERALARERKERGQVWIPKHFTISQTKEGHWECSPLDASVPQAPIFVPLPSPD</sequence>
<dbReference type="GO" id="GO:0016020">
    <property type="term" value="C:membrane"/>
    <property type="evidence" value="ECO:0007669"/>
    <property type="project" value="TreeGrafter"/>
</dbReference>
<dbReference type="PANTHER" id="PTHR10972">
    <property type="entry name" value="OXYSTEROL-BINDING PROTEIN-RELATED"/>
    <property type="match status" value="1"/>
</dbReference>
<name>A0A9Q0CUR3_9POAL</name>
<dbReference type="CDD" id="cd00838">
    <property type="entry name" value="MPP_superfamily"/>
    <property type="match status" value="1"/>
</dbReference>
<protein>
    <recommendedName>
        <fullName evidence="7">Oxysterol-binding protein</fullName>
    </recommendedName>
</protein>
<gene>
    <name evidence="5" type="ORF">LUZ63_000014</name>
</gene>
<evidence type="ECO:0000256" key="1">
    <source>
        <dbReference type="ARBA" id="ARBA00003361"/>
    </source>
</evidence>
<dbReference type="PANTHER" id="PTHR10972:SF102">
    <property type="entry name" value="OXYSTEROL-BINDING PROTEIN"/>
    <property type="match status" value="1"/>
</dbReference>